<sequence>MKKSLRSKIVLLSRSNRHAVHLEMGKFMTQEDDKAEAQEDEIVVKEPEVEKKQNWNRSLENRRRGSRKVSRIKRWIMLRTRTRKTAIKHYSKKALDISESERQKQEEGGC</sequence>
<name>A0A398AC48_BRACM</name>
<reference evidence="1 2" key="1">
    <citation type="submission" date="2018-06" db="EMBL/GenBank/DDBJ databases">
        <title>WGS assembly of Brassica rapa FPsc.</title>
        <authorList>
            <person name="Bowman J."/>
            <person name="Kohchi T."/>
            <person name="Yamato K."/>
            <person name="Jenkins J."/>
            <person name="Shu S."/>
            <person name="Ishizaki K."/>
            <person name="Yamaoka S."/>
            <person name="Nishihama R."/>
            <person name="Nakamura Y."/>
            <person name="Berger F."/>
            <person name="Adam C."/>
            <person name="Aki S."/>
            <person name="Althoff F."/>
            <person name="Araki T."/>
            <person name="Arteaga-Vazquez M."/>
            <person name="Balasubrmanian S."/>
            <person name="Bauer D."/>
            <person name="Boehm C."/>
            <person name="Briginshaw L."/>
            <person name="Caballero-Perez J."/>
            <person name="Catarino B."/>
            <person name="Chen F."/>
            <person name="Chiyoda S."/>
            <person name="Chovatia M."/>
            <person name="Davies K."/>
            <person name="Delmans M."/>
            <person name="Demura T."/>
            <person name="Dierschke T."/>
            <person name="Dolan L."/>
            <person name="Dorantes-Acosta A."/>
            <person name="Eklund D."/>
            <person name="Florent S."/>
            <person name="Flores-Sandoval E."/>
            <person name="Fujiyama A."/>
            <person name="Fukuzawa H."/>
            <person name="Galik B."/>
            <person name="Grimanelli D."/>
            <person name="Grimwood J."/>
            <person name="Grossniklaus U."/>
            <person name="Hamada T."/>
            <person name="Haseloff J."/>
            <person name="Hetherington A."/>
            <person name="Higo A."/>
            <person name="Hirakawa Y."/>
            <person name="Hundley H."/>
            <person name="Ikeda Y."/>
            <person name="Inoue K."/>
            <person name="Inoue S."/>
            <person name="Ishida S."/>
            <person name="Jia Q."/>
            <person name="Kakita M."/>
            <person name="Kanazawa T."/>
            <person name="Kawai Y."/>
            <person name="Kawashima T."/>
            <person name="Kennedy M."/>
            <person name="Kinose K."/>
            <person name="Kinoshita T."/>
            <person name="Kohara Y."/>
            <person name="Koide E."/>
            <person name="Komatsu K."/>
            <person name="Kopischke S."/>
            <person name="Kubo M."/>
            <person name="Kyozuka J."/>
            <person name="Lagercrantz U."/>
            <person name="Lin S."/>
            <person name="Lindquist E."/>
            <person name="Lipzen A."/>
            <person name="Lu C."/>
            <person name="Luna E."/>
            <person name="Martienssen R."/>
            <person name="Minamino N."/>
            <person name="Mizutani M."/>
            <person name="Mizutani M."/>
            <person name="Mochizuki N."/>
            <person name="Monte I."/>
            <person name="Mosher R."/>
            <person name="Nagasaki H."/>
            <person name="Nakagami H."/>
            <person name="Naramoto S."/>
            <person name="Nishitani K."/>
            <person name="Ohtani M."/>
            <person name="Okamoto T."/>
            <person name="Okumura M."/>
            <person name="Phillips J."/>
            <person name="Pollak B."/>
            <person name="Reinders A."/>
            <person name="Roevekamp M."/>
            <person name="Sano R."/>
            <person name="Sawa S."/>
            <person name="Schmid M."/>
            <person name="Shirakawa M."/>
            <person name="Solano R."/>
            <person name="Spunde A."/>
            <person name="Suetsugu N."/>
            <person name="Sugano S."/>
            <person name="Sugiyama A."/>
            <person name="Sun R."/>
            <person name="Suzuki Y."/>
            <person name="Takenaka M."/>
            <person name="Takezawa D."/>
            <person name="Tomogane H."/>
            <person name="Tsuzuki M."/>
            <person name="Ueda T."/>
            <person name="Umeda M."/>
            <person name="Ward J."/>
            <person name="Watanabe Y."/>
            <person name="Yazaki K."/>
            <person name="Yokoyama R."/>
            <person name="Yoshitake Y."/>
            <person name="Yotsui I."/>
            <person name="Zachgo S."/>
            <person name="Schmutz J."/>
        </authorList>
    </citation>
    <scope>NUCLEOTIDE SEQUENCE [LARGE SCALE GENOMIC DNA]</scope>
    <source>
        <strain evidence="2">cv. B-3</strain>
    </source>
</reference>
<gene>
    <name evidence="1" type="ORF">BRARA_B02122</name>
</gene>
<organism evidence="1 2">
    <name type="scientific">Brassica campestris</name>
    <name type="common">Field mustard</name>
    <dbReference type="NCBI Taxonomy" id="3711"/>
    <lineage>
        <taxon>Eukaryota</taxon>
        <taxon>Viridiplantae</taxon>
        <taxon>Streptophyta</taxon>
        <taxon>Embryophyta</taxon>
        <taxon>Tracheophyta</taxon>
        <taxon>Spermatophyta</taxon>
        <taxon>Magnoliopsida</taxon>
        <taxon>eudicotyledons</taxon>
        <taxon>Gunneridae</taxon>
        <taxon>Pentapetalae</taxon>
        <taxon>rosids</taxon>
        <taxon>malvids</taxon>
        <taxon>Brassicales</taxon>
        <taxon>Brassicaceae</taxon>
        <taxon>Brassiceae</taxon>
        <taxon>Brassica</taxon>
    </lineage>
</organism>
<evidence type="ECO:0000313" key="1">
    <source>
        <dbReference type="EMBL" id="RID75055.1"/>
    </source>
</evidence>
<dbReference type="Proteomes" id="UP000264353">
    <property type="component" value="Chromosome A2"/>
</dbReference>
<evidence type="ECO:0000313" key="2">
    <source>
        <dbReference type="Proteomes" id="UP000264353"/>
    </source>
</evidence>
<proteinExistence type="predicted"/>
<dbReference type="EMBL" id="CM010629">
    <property type="protein sequence ID" value="RID75055.1"/>
    <property type="molecule type" value="Genomic_DNA"/>
</dbReference>
<accession>A0A398AC48</accession>
<protein>
    <submittedName>
        <fullName evidence="1">Uncharacterized protein</fullName>
    </submittedName>
</protein>
<dbReference type="AlphaFoldDB" id="A0A398AC48"/>